<evidence type="ECO:0000259" key="1">
    <source>
        <dbReference type="Pfam" id="PF05699"/>
    </source>
</evidence>
<protein>
    <recommendedName>
        <fullName evidence="1">HAT C-terminal dimerisation domain-containing protein</fullName>
    </recommendedName>
</protein>
<sequence>MVPEFSKVVSILAVIPATSCSAERSFSGLRRLKTYLRSTMGQSRLNSLAIIIDSIDKIIDTFGQRHGRRSYFF</sequence>
<dbReference type="Proteomes" id="UP001159405">
    <property type="component" value="Unassembled WGS sequence"/>
</dbReference>
<dbReference type="Pfam" id="PF05699">
    <property type="entry name" value="Dimer_Tnp_hAT"/>
    <property type="match status" value="1"/>
</dbReference>
<proteinExistence type="predicted"/>
<keyword evidence="3" id="KW-1185">Reference proteome</keyword>
<accession>A0ABN8PBN9</accession>
<reference evidence="2 3" key="1">
    <citation type="submission" date="2022-05" db="EMBL/GenBank/DDBJ databases">
        <authorList>
            <consortium name="Genoscope - CEA"/>
            <person name="William W."/>
        </authorList>
    </citation>
    <scope>NUCLEOTIDE SEQUENCE [LARGE SCALE GENOMIC DNA]</scope>
</reference>
<organism evidence="2 3">
    <name type="scientific">Porites lobata</name>
    <dbReference type="NCBI Taxonomy" id="104759"/>
    <lineage>
        <taxon>Eukaryota</taxon>
        <taxon>Metazoa</taxon>
        <taxon>Cnidaria</taxon>
        <taxon>Anthozoa</taxon>
        <taxon>Hexacorallia</taxon>
        <taxon>Scleractinia</taxon>
        <taxon>Fungiina</taxon>
        <taxon>Poritidae</taxon>
        <taxon>Porites</taxon>
    </lineage>
</organism>
<dbReference type="InterPro" id="IPR012337">
    <property type="entry name" value="RNaseH-like_sf"/>
</dbReference>
<evidence type="ECO:0000313" key="2">
    <source>
        <dbReference type="EMBL" id="CAH3139773.1"/>
    </source>
</evidence>
<evidence type="ECO:0000313" key="3">
    <source>
        <dbReference type="Proteomes" id="UP001159405"/>
    </source>
</evidence>
<gene>
    <name evidence="2" type="ORF">PLOB_00040821</name>
</gene>
<dbReference type="EMBL" id="CALNXK010000063">
    <property type="protein sequence ID" value="CAH3139773.1"/>
    <property type="molecule type" value="Genomic_DNA"/>
</dbReference>
<dbReference type="PANTHER" id="PTHR46289">
    <property type="entry name" value="52 KDA REPRESSOR OF THE INHIBITOR OF THE PROTEIN KINASE-LIKE PROTEIN-RELATED"/>
    <property type="match status" value="1"/>
</dbReference>
<dbReference type="PANTHER" id="PTHR46289:SF17">
    <property type="entry name" value="HAT C-TERMINAL DIMERISATION DOMAIN-CONTAINING PROTEIN"/>
    <property type="match status" value="1"/>
</dbReference>
<dbReference type="SUPFAM" id="SSF53098">
    <property type="entry name" value="Ribonuclease H-like"/>
    <property type="match status" value="1"/>
</dbReference>
<feature type="domain" description="HAT C-terminal dimerisation" evidence="1">
    <location>
        <begin position="3"/>
        <end position="51"/>
    </location>
</feature>
<name>A0ABN8PBN9_9CNID</name>
<dbReference type="InterPro" id="IPR008906">
    <property type="entry name" value="HATC_C_dom"/>
</dbReference>
<dbReference type="InterPro" id="IPR052958">
    <property type="entry name" value="IFN-induced_PKR_regulator"/>
</dbReference>
<comment type="caution">
    <text evidence="2">The sequence shown here is derived from an EMBL/GenBank/DDBJ whole genome shotgun (WGS) entry which is preliminary data.</text>
</comment>